<sequence length="498" mass="51443" precursor="true">MQICLSVGMSVSLAVASAVAFPVQDTRTKIIALSGNAAPGGGTYRSMTIEPVMNNQGQVAFISNLQGIGSGSPNGMFRWDGNQTVAIGGPGGSPALQFVGVPAINESGQVTFAGSTFPSSSSYVFRGAGGALTEIARTGQTVPGGGTIAYLAIDPQINDLGDVSLGLSFDPTSGITGGLYRGSGGTLTEIARLQRPAPTGGNYSEFNYAFPINIAGQIAFAATTSLPNSGAIFRGDGDSTLKIVQQGDLAPDGDGTFGDMGHQRPTLNDVGEVAFIGQVNPFSGSQYSGVFLGSGEAVTQLVRTGLPTPGGDAIFNSFSNGPVINNAGQTTFGASLFKPENPLEVLRAVYRADKSQVTEVMRGGAIASDGNGRFVDFGNPEMNAKGQVTVMAQLLDTSGGNVDDQALYFYSDASSLVQVARKGQPMLGSTIDYLNFTGGLNHVPSFDDEAMGMNDLGQVAYVFRLADGRSGIAVWQLPEPLSALLLVWAGAAWALKIR</sequence>
<feature type="signal peptide" evidence="1">
    <location>
        <begin position="1"/>
        <end position="20"/>
    </location>
</feature>
<dbReference type="EMBL" id="SJPS01000001">
    <property type="protein sequence ID" value="TWU29706.1"/>
    <property type="molecule type" value="Genomic_DNA"/>
</dbReference>
<keyword evidence="3" id="KW-1185">Reference proteome</keyword>
<evidence type="ECO:0000313" key="2">
    <source>
        <dbReference type="EMBL" id="TWU29706.1"/>
    </source>
</evidence>
<proteinExistence type="predicted"/>
<evidence type="ECO:0000256" key="1">
    <source>
        <dbReference type="SAM" id="SignalP"/>
    </source>
</evidence>
<feature type="chain" id="PRO_5023097029" description="PEP-CTERM protein-sorting domain-containing protein" evidence="1">
    <location>
        <begin position="21"/>
        <end position="498"/>
    </location>
</feature>
<keyword evidence="1" id="KW-0732">Signal</keyword>
<comment type="caution">
    <text evidence="2">The sequence shown here is derived from an EMBL/GenBank/DDBJ whole genome shotgun (WGS) entry which is preliminary data.</text>
</comment>
<dbReference type="RefSeq" id="WP_391580955.1">
    <property type="nucleotide sequence ID" value="NZ_SJPS01000001.1"/>
</dbReference>
<organism evidence="2 3">
    <name type="scientific">Bythopirellula polymerisocia</name>
    <dbReference type="NCBI Taxonomy" id="2528003"/>
    <lineage>
        <taxon>Bacteria</taxon>
        <taxon>Pseudomonadati</taxon>
        <taxon>Planctomycetota</taxon>
        <taxon>Planctomycetia</taxon>
        <taxon>Pirellulales</taxon>
        <taxon>Lacipirellulaceae</taxon>
        <taxon>Bythopirellula</taxon>
    </lineage>
</organism>
<accession>A0A5C6D3A6</accession>
<gene>
    <name evidence="2" type="ORF">Pla144_04850</name>
</gene>
<dbReference type="Pfam" id="PF24251">
    <property type="entry name" value="DUF7453"/>
    <property type="match status" value="1"/>
</dbReference>
<evidence type="ECO:0000313" key="3">
    <source>
        <dbReference type="Proteomes" id="UP000318437"/>
    </source>
</evidence>
<dbReference type="AlphaFoldDB" id="A0A5C6D3A6"/>
<dbReference type="Proteomes" id="UP000318437">
    <property type="component" value="Unassembled WGS sequence"/>
</dbReference>
<dbReference type="InterPro" id="IPR055876">
    <property type="entry name" value="DUF7453"/>
</dbReference>
<evidence type="ECO:0008006" key="4">
    <source>
        <dbReference type="Google" id="ProtNLM"/>
    </source>
</evidence>
<protein>
    <recommendedName>
        <fullName evidence="4">PEP-CTERM protein-sorting domain-containing protein</fullName>
    </recommendedName>
</protein>
<reference evidence="2 3" key="1">
    <citation type="submission" date="2019-02" db="EMBL/GenBank/DDBJ databases">
        <title>Deep-cultivation of Planctomycetes and their phenomic and genomic characterization uncovers novel biology.</title>
        <authorList>
            <person name="Wiegand S."/>
            <person name="Jogler M."/>
            <person name="Boedeker C."/>
            <person name="Pinto D."/>
            <person name="Vollmers J."/>
            <person name="Rivas-Marin E."/>
            <person name="Kohn T."/>
            <person name="Peeters S.H."/>
            <person name="Heuer A."/>
            <person name="Rast P."/>
            <person name="Oberbeckmann S."/>
            <person name="Bunk B."/>
            <person name="Jeske O."/>
            <person name="Meyerdierks A."/>
            <person name="Storesund J.E."/>
            <person name="Kallscheuer N."/>
            <person name="Luecker S."/>
            <person name="Lage O.M."/>
            <person name="Pohl T."/>
            <person name="Merkel B.J."/>
            <person name="Hornburger P."/>
            <person name="Mueller R.-W."/>
            <person name="Bruemmer F."/>
            <person name="Labrenz M."/>
            <person name="Spormann A.M."/>
            <person name="Op Den Camp H."/>
            <person name="Overmann J."/>
            <person name="Amann R."/>
            <person name="Jetten M.S.M."/>
            <person name="Mascher T."/>
            <person name="Medema M.H."/>
            <person name="Devos D.P."/>
            <person name="Kaster A.-K."/>
            <person name="Ovreas L."/>
            <person name="Rohde M."/>
            <person name="Galperin M.Y."/>
            <person name="Jogler C."/>
        </authorList>
    </citation>
    <scope>NUCLEOTIDE SEQUENCE [LARGE SCALE GENOMIC DNA]</scope>
    <source>
        <strain evidence="2 3">Pla144</strain>
    </source>
</reference>
<name>A0A5C6D3A6_9BACT</name>
<dbReference type="NCBIfam" id="TIGR05002">
    <property type="entry name" value="NxxGxxAF_repeat"/>
    <property type="match status" value="7"/>
</dbReference>